<dbReference type="AlphaFoldDB" id="A0AAN7XNH0"/>
<name>A0AAN7XNH0_ELEMC</name>
<dbReference type="EMBL" id="JAUZQC010000010">
    <property type="protein sequence ID" value="KAK5864322.1"/>
    <property type="molecule type" value="Genomic_DNA"/>
</dbReference>
<keyword evidence="2" id="KW-1185">Reference proteome</keyword>
<comment type="caution">
    <text evidence="1">The sequence shown here is derived from an EMBL/GenBank/DDBJ whole genome shotgun (WGS) entry which is preliminary data.</text>
</comment>
<evidence type="ECO:0000313" key="2">
    <source>
        <dbReference type="Proteomes" id="UP001346869"/>
    </source>
</evidence>
<evidence type="ECO:0000313" key="1">
    <source>
        <dbReference type="EMBL" id="KAK5864322.1"/>
    </source>
</evidence>
<accession>A0AAN7XNH0</accession>
<sequence length="71" mass="8110">MKVRQPEGHAAWKQSSYKYSFPLKSLRVFQDRRGITAFSGKPRLLFIDLYELGRAHLFGDLKAVLKAADGQ</sequence>
<reference evidence="1 2" key="1">
    <citation type="journal article" date="2023" name="Genes (Basel)">
        <title>Chromosome-Level Genome Assembly and Circadian Gene Repertoire of the Patagonia Blennie Eleginops maclovinus-The Closest Ancestral Proxy of Antarctic Cryonotothenioids.</title>
        <authorList>
            <person name="Cheng C.C."/>
            <person name="Rivera-Colon A.G."/>
            <person name="Minhas B.F."/>
            <person name="Wilson L."/>
            <person name="Rayamajhi N."/>
            <person name="Vargas-Chacoff L."/>
            <person name="Catchen J.M."/>
        </authorList>
    </citation>
    <scope>NUCLEOTIDE SEQUENCE [LARGE SCALE GENOMIC DNA]</scope>
    <source>
        <strain evidence="1">JMC-PN-2008</strain>
    </source>
</reference>
<proteinExistence type="predicted"/>
<reference evidence="1 2" key="2">
    <citation type="journal article" date="2023" name="Mol. Biol. Evol.">
        <title>Genomics of Secondarily Temperate Adaptation in the Only Non-Antarctic Icefish.</title>
        <authorList>
            <person name="Rivera-Colon A.G."/>
            <person name="Rayamajhi N."/>
            <person name="Minhas B.F."/>
            <person name="Madrigal G."/>
            <person name="Bilyk K.T."/>
            <person name="Yoon V."/>
            <person name="Hune M."/>
            <person name="Gregory S."/>
            <person name="Cheng C.H.C."/>
            <person name="Catchen J.M."/>
        </authorList>
    </citation>
    <scope>NUCLEOTIDE SEQUENCE [LARGE SCALE GENOMIC DNA]</scope>
    <source>
        <strain evidence="1">JMC-PN-2008</strain>
    </source>
</reference>
<organism evidence="1 2">
    <name type="scientific">Eleginops maclovinus</name>
    <name type="common">Patagonian blennie</name>
    <name type="synonym">Eleginus maclovinus</name>
    <dbReference type="NCBI Taxonomy" id="56733"/>
    <lineage>
        <taxon>Eukaryota</taxon>
        <taxon>Metazoa</taxon>
        <taxon>Chordata</taxon>
        <taxon>Craniata</taxon>
        <taxon>Vertebrata</taxon>
        <taxon>Euteleostomi</taxon>
        <taxon>Actinopterygii</taxon>
        <taxon>Neopterygii</taxon>
        <taxon>Teleostei</taxon>
        <taxon>Neoteleostei</taxon>
        <taxon>Acanthomorphata</taxon>
        <taxon>Eupercaria</taxon>
        <taxon>Perciformes</taxon>
        <taxon>Notothenioidei</taxon>
        <taxon>Eleginopidae</taxon>
        <taxon>Eleginops</taxon>
    </lineage>
</organism>
<dbReference type="Proteomes" id="UP001346869">
    <property type="component" value="Unassembled WGS sequence"/>
</dbReference>
<gene>
    <name evidence="1" type="ORF">PBY51_015574</name>
</gene>
<protein>
    <submittedName>
        <fullName evidence="1">Uncharacterized protein</fullName>
    </submittedName>
</protein>